<feature type="transmembrane region" description="Helical" evidence="1">
    <location>
        <begin position="221"/>
        <end position="238"/>
    </location>
</feature>
<dbReference type="EMBL" id="LWDP01000013">
    <property type="protein sequence ID" value="ORD94638.1"/>
    <property type="molecule type" value="Genomic_DNA"/>
</dbReference>
<keyword evidence="1" id="KW-1133">Transmembrane helix</keyword>
<keyword evidence="1" id="KW-0812">Transmembrane</keyword>
<evidence type="ECO:0000313" key="3">
    <source>
        <dbReference type="EMBL" id="ORD94638.1"/>
    </source>
</evidence>
<dbReference type="AlphaFoldDB" id="A0A1Y1S864"/>
<dbReference type="VEuPathDB" id="MicrosporidiaDB:ECANGB1_305"/>
<dbReference type="OrthoDB" id="2195654at2759"/>
<evidence type="ECO:0000259" key="2">
    <source>
        <dbReference type="PROSITE" id="PS50192"/>
    </source>
</evidence>
<keyword evidence="4" id="KW-1185">Reference proteome</keyword>
<dbReference type="InterPro" id="IPR000727">
    <property type="entry name" value="T_SNARE_dom"/>
</dbReference>
<name>A0A1Y1S864_9MICR</name>
<sequence length="269" mass="31447">MIKCRTLELVRQRNTGDTRVNEKCAGLDCGFIKRNLEKLENSVNEYDRLLKKENLPCFSENSARIARIEATKSNIDQIHQSIRNEISEFATEISYRSIRVIFIEYFTQQLERAMIRYRNIIRDNIHRTSSFEILNSVNSPTATFDNNMFELQLKTNSNELINQSLLNISNTLAEMKINLKEQSLSIDSLDRYFENTNRYLDLANEEIRKIPKRFVRLKDKAIKLLIIVICCMLGALLMKEWEKNSTFRNSETINEPDEVTESREASISS</sequence>
<organism evidence="3 4">
    <name type="scientific">Enterospora canceri</name>
    <dbReference type="NCBI Taxonomy" id="1081671"/>
    <lineage>
        <taxon>Eukaryota</taxon>
        <taxon>Fungi</taxon>
        <taxon>Fungi incertae sedis</taxon>
        <taxon>Microsporidia</taxon>
        <taxon>Enterocytozoonidae</taxon>
        <taxon>Enterospora</taxon>
    </lineage>
</organism>
<comment type="caution">
    <text evidence="3">The sequence shown here is derived from an EMBL/GenBank/DDBJ whole genome shotgun (WGS) entry which is preliminary data.</text>
</comment>
<feature type="domain" description="T-SNARE coiled-coil homology" evidence="2">
    <location>
        <begin position="161"/>
        <end position="210"/>
    </location>
</feature>
<evidence type="ECO:0000256" key="1">
    <source>
        <dbReference type="SAM" id="Phobius"/>
    </source>
</evidence>
<proteinExistence type="predicted"/>
<reference evidence="3 4" key="1">
    <citation type="journal article" date="2017" name="Environ. Microbiol.">
        <title>Decay of the glycolytic pathway and adaptation to intranuclear parasitism within Enterocytozoonidae microsporidia.</title>
        <authorList>
            <person name="Wiredu Boakye D."/>
            <person name="Jaroenlak P."/>
            <person name="Prachumwat A."/>
            <person name="Williams T.A."/>
            <person name="Bateman K.S."/>
            <person name="Itsathitphaisarn O."/>
            <person name="Sritunyalucksana K."/>
            <person name="Paszkiewicz K.H."/>
            <person name="Moore K.A."/>
            <person name="Stentiford G.D."/>
            <person name="Williams B.A."/>
        </authorList>
    </citation>
    <scope>NUCLEOTIDE SEQUENCE [LARGE SCALE GENOMIC DNA]</scope>
    <source>
        <strain evidence="3 4">GB1</strain>
    </source>
</reference>
<protein>
    <recommendedName>
        <fullName evidence="2">t-SNARE coiled-coil homology domain-containing protein</fullName>
    </recommendedName>
</protein>
<dbReference type="PROSITE" id="PS50192">
    <property type="entry name" value="T_SNARE"/>
    <property type="match status" value="1"/>
</dbReference>
<evidence type="ECO:0000313" key="4">
    <source>
        <dbReference type="Proteomes" id="UP000192639"/>
    </source>
</evidence>
<gene>
    <name evidence="3" type="ORF">ECANGB1_305</name>
</gene>
<dbReference type="Proteomes" id="UP000192639">
    <property type="component" value="Unassembled WGS sequence"/>
</dbReference>
<keyword evidence="1" id="KW-0472">Membrane</keyword>
<accession>A0A1Y1S864</accession>